<evidence type="ECO:0000313" key="2">
    <source>
        <dbReference type="EMBL" id="KAJ0389480.1"/>
    </source>
</evidence>
<name>A0AAD5L7S3_PYTIN</name>
<dbReference type="EMBL" id="JAKCXM010003737">
    <property type="protein sequence ID" value="KAJ0389480.1"/>
    <property type="molecule type" value="Genomic_DNA"/>
</dbReference>
<feature type="compositionally biased region" description="Low complexity" evidence="1">
    <location>
        <begin position="138"/>
        <end position="150"/>
    </location>
</feature>
<keyword evidence="3" id="KW-1185">Reference proteome</keyword>
<accession>A0AAD5L7S3</accession>
<dbReference type="Proteomes" id="UP001209570">
    <property type="component" value="Unassembled WGS sequence"/>
</dbReference>
<gene>
    <name evidence="2" type="ORF">P43SY_011961</name>
</gene>
<sequence>MVTADHEEPLRIQFSGCAHRFVEALSGRNQVGFQLHHYAGVSWEVPDPWDQPAYTPAPLDERFMGAPGPDFYLDSFPAGLLEAFDRRVRSIRELLRLTGASEKMRAVGGDDPLVKLRRHLLTHLVVDDAKAPAPAPAPATSASAPAAPVS</sequence>
<dbReference type="AlphaFoldDB" id="A0AAD5L7S3"/>
<proteinExistence type="predicted"/>
<reference evidence="2" key="1">
    <citation type="submission" date="2021-12" db="EMBL/GenBank/DDBJ databases">
        <title>Prjna785345.</title>
        <authorList>
            <person name="Rujirawat T."/>
            <person name="Krajaejun T."/>
        </authorList>
    </citation>
    <scope>NUCLEOTIDE SEQUENCE</scope>
    <source>
        <strain evidence="2">Pi057C3</strain>
    </source>
</reference>
<organism evidence="2 3">
    <name type="scientific">Pythium insidiosum</name>
    <name type="common">Pythiosis disease agent</name>
    <dbReference type="NCBI Taxonomy" id="114742"/>
    <lineage>
        <taxon>Eukaryota</taxon>
        <taxon>Sar</taxon>
        <taxon>Stramenopiles</taxon>
        <taxon>Oomycota</taxon>
        <taxon>Peronosporomycetes</taxon>
        <taxon>Pythiales</taxon>
        <taxon>Pythiaceae</taxon>
        <taxon>Pythium</taxon>
    </lineage>
</organism>
<comment type="caution">
    <text evidence="2">The sequence shown here is derived from an EMBL/GenBank/DDBJ whole genome shotgun (WGS) entry which is preliminary data.</text>
</comment>
<evidence type="ECO:0000256" key="1">
    <source>
        <dbReference type="SAM" id="MobiDB-lite"/>
    </source>
</evidence>
<protein>
    <submittedName>
        <fullName evidence="2">Uncharacterized protein</fullName>
    </submittedName>
</protein>
<evidence type="ECO:0000313" key="3">
    <source>
        <dbReference type="Proteomes" id="UP001209570"/>
    </source>
</evidence>
<feature type="region of interest" description="Disordered" evidence="1">
    <location>
        <begin position="131"/>
        <end position="150"/>
    </location>
</feature>